<accession>A0A1R3JMA9</accession>
<name>A0A1R3JMA9_9ROSI</name>
<evidence type="ECO:0000313" key="1">
    <source>
        <dbReference type="EMBL" id="OMO95857.1"/>
    </source>
</evidence>
<dbReference type="EMBL" id="AWUE01015762">
    <property type="protein sequence ID" value="OMO95857.1"/>
    <property type="molecule type" value="Genomic_DNA"/>
</dbReference>
<sequence>MTAKNIIADLNKGEKLNSDNYNIWHRKFQYEREVLDILNFVMVEPEQGSTT</sequence>
<proteinExistence type="predicted"/>
<reference evidence="2" key="1">
    <citation type="submission" date="2013-09" db="EMBL/GenBank/DDBJ databases">
        <title>Corchorus olitorius genome sequencing.</title>
        <authorList>
            <person name="Alam M."/>
            <person name="Haque M.S."/>
            <person name="Islam M.S."/>
            <person name="Emdad E.M."/>
            <person name="Islam M.M."/>
            <person name="Ahmed B."/>
            <person name="Halim A."/>
            <person name="Hossen Q.M.M."/>
            <person name="Hossain M.Z."/>
            <person name="Ahmed R."/>
            <person name="Khan M.M."/>
            <person name="Islam R."/>
            <person name="Rashid M.M."/>
            <person name="Khan S.A."/>
            <person name="Rahman M.S."/>
            <person name="Alam M."/>
            <person name="Yahiya A.S."/>
            <person name="Khan M.S."/>
            <person name="Azam M.S."/>
            <person name="Haque T."/>
            <person name="Lashkar M.Z.H."/>
            <person name="Akhand A.I."/>
            <person name="Morshed G."/>
            <person name="Roy S."/>
            <person name="Uddin K.S."/>
            <person name="Rabeya T."/>
            <person name="Hossain A.S."/>
            <person name="Chowdhury A."/>
            <person name="Snigdha A.R."/>
            <person name="Mortoza M.S."/>
            <person name="Matin S.A."/>
            <person name="Hoque S.M.E."/>
            <person name="Islam M.K."/>
            <person name="Roy D.K."/>
            <person name="Haider R."/>
            <person name="Moosa M.M."/>
            <person name="Elias S.M."/>
            <person name="Hasan A.M."/>
            <person name="Jahan S."/>
            <person name="Shafiuddin M."/>
            <person name="Mahmood N."/>
            <person name="Shommy N.S."/>
        </authorList>
    </citation>
    <scope>NUCLEOTIDE SEQUENCE [LARGE SCALE GENOMIC DNA]</scope>
    <source>
        <strain evidence="2">cv. O-4</strain>
    </source>
</reference>
<dbReference type="AlphaFoldDB" id="A0A1R3JMA9"/>
<comment type="caution">
    <text evidence="1">The sequence shown here is derived from an EMBL/GenBank/DDBJ whole genome shotgun (WGS) entry which is preliminary data.</text>
</comment>
<keyword evidence="2" id="KW-1185">Reference proteome</keyword>
<dbReference type="OrthoDB" id="1909174at2759"/>
<protein>
    <submittedName>
        <fullName evidence="1">Uncharacterized protein</fullName>
    </submittedName>
</protein>
<evidence type="ECO:0000313" key="2">
    <source>
        <dbReference type="Proteomes" id="UP000187203"/>
    </source>
</evidence>
<dbReference type="Proteomes" id="UP000187203">
    <property type="component" value="Unassembled WGS sequence"/>
</dbReference>
<organism evidence="1 2">
    <name type="scientific">Corchorus olitorius</name>
    <dbReference type="NCBI Taxonomy" id="93759"/>
    <lineage>
        <taxon>Eukaryota</taxon>
        <taxon>Viridiplantae</taxon>
        <taxon>Streptophyta</taxon>
        <taxon>Embryophyta</taxon>
        <taxon>Tracheophyta</taxon>
        <taxon>Spermatophyta</taxon>
        <taxon>Magnoliopsida</taxon>
        <taxon>eudicotyledons</taxon>
        <taxon>Gunneridae</taxon>
        <taxon>Pentapetalae</taxon>
        <taxon>rosids</taxon>
        <taxon>malvids</taxon>
        <taxon>Malvales</taxon>
        <taxon>Malvaceae</taxon>
        <taxon>Grewioideae</taxon>
        <taxon>Apeibeae</taxon>
        <taxon>Corchorus</taxon>
    </lineage>
</organism>
<gene>
    <name evidence="1" type="ORF">COLO4_15637</name>
</gene>